<dbReference type="AlphaFoldDB" id="A0A9W4SZT7"/>
<evidence type="ECO:0000313" key="12">
    <source>
        <dbReference type="EMBL" id="CAI2185160.1"/>
    </source>
</evidence>
<comment type="function">
    <text evidence="9">Has a role in mitochondrial fission.</text>
</comment>
<dbReference type="GO" id="GO:0005778">
    <property type="term" value="C:peroxisomal membrane"/>
    <property type="evidence" value="ECO:0007669"/>
    <property type="project" value="TreeGrafter"/>
</dbReference>
<reference evidence="12" key="1">
    <citation type="submission" date="2022-08" db="EMBL/GenBank/DDBJ databases">
        <authorList>
            <person name="Kallberg Y."/>
            <person name="Tangrot J."/>
            <person name="Rosling A."/>
        </authorList>
    </citation>
    <scope>NUCLEOTIDE SEQUENCE</scope>
    <source>
        <strain evidence="12">Wild A</strain>
    </source>
</reference>
<keyword evidence="10" id="KW-0802">TPR repeat</keyword>
<dbReference type="Pfam" id="PF14852">
    <property type="entry name" value="Fis1_TPR_N"/>
    <property type="match status" value="1"/>
</dbReference>
<dbReference type="PANTHER" id="PTHR13247:SF0">
    <property type="entry name" value="MITOCHONDRIAL FISSION 1 PROTEIN"/>
    <property type="match status" value="1"/>
</dbReference>
<sequence length="153" mass="17361">MNDLPYAADVEASLSAEELNVLRRQYDREVQEGDVTTQTKFNYAWGLIKGRRASDQQLGVSLLSEIFNDIPERRRECLYYLALGCFKLGKYTEARDYNDRLLKMEPKNLQAQSLKELIKQKLEKDGIVGMAIIGGVVAVSALIVGTIFNKNKR</sequence>
<comment type="caution">
    <text evidence="12">The sequence shown here is derived from an EMBL/GenBank/DDBJ whole genome shotgun (WGS) entry which is preliminary data.</text>
</comment>
<keyword evidence="6 11" id="KW-1133">Transmembrane helix</keyword>
<evidence type="ECO:0000256" key="4">
    <source>
        <dbReference type="ARBA" id="ARBA00022692"/>
    </source>
</evidence>
<name>A0A9W4SZT7_9GLOM</name>
<dbReference type="PROSITE" id="PS50005">
    <property type="entry name" value="TPR"/>
    <property type="match status" value="1"/>
</dbReference>
<dbReference type="CDD" id="cd12212">
    <property type="entry name" value="Fis1"/>
    <property type="match status" value="1"/>
</dbReference>
<evidence type="ECO:0000256" key="1">
    <source>
        <dbReference type="ARBA" id="ARBA00004572"/>
    </source>
</evidence>
<feature type="repeat" description="TPR" evidence="10">
    <location>
        <begin position="75"/>
        <end position="108"/>
    </location>
</feature>
<dbReference type="GO" id="GO:0000266">
    <property type="term" value="P:mitochondrial fission"/>
    <property type="evidence" value="ECO:0007669"/>
    <property type="project" value="UniProtKB-UniRule"/>
</dbReference>
<evidence type="ECO:0000256" key="11">
    <source>
        <dbReference type="SAM" id="Phobius"/>
    </source>
</evidence>
<dbReference type="Pfam" id="PF14853">
    <property type="entry name" value="Fis1_TPR_C"/>
    <property type="match status" value="1"/>
</dbReference>
<evidence type="ECO:0000256" key="10">
    <source>
        <dbReference type="PROSITE-ProRule" id="PRU00339"/>
    </source>
</evidence>
<proteinExistence type="inferred from homology"/>
<dbReference type="InterPro" id="IPR033745">
    <property type="entry name" value="Fis1_cytosol"/>
</dbReference>
<dbReference type="PIRSF" id="PIRSF008835">
    <property type="entry name" value="TPR_repeat_11_Fis1"/>
    <property type="match status" value="1"/>
</dbReference>
<dbReference type="InterPro" id="IPR028058">
    <property type="entry name" value="Fis1_TPR_N"/>
</dbReference>
<dbReference type="OrthoDB" id="421154at2759"/>
<evidence type="ECO:0000256" key="6">
    <source>
        <dbReference type="ARBA" id="ARBA00022989"/>
    </source>
</evidence>
<evidence type="ECO:0000256" key="5">
    <source>
        <dbReference type="ARBA" id="ARBA00022787"/>
    </source>
</evidence>
<evidence type="ECO:0000256" key="9">
    <source>
        <dbReference type="PIRNR" id="PIRNR008835"/>
    </source>
</evidence>
<dbReference type="GO" id="GO:0016559">
    <property type="term" value="P:peroxisome fission"/>
    <property type="evidence" value="ECO:0007669"/>
    <property type="project" value="TreeGrafter"/>
</dbReference>
<evidence type="ECO:0000256" key="7">
    <source>
        <dbReference type="ARBA" id="ARBA00023128"/>
    </source>
</evidence>
<dbReference type="InterPro" id="IPR028061">
    <property type="entry name" value="Fis1_TPR_C"/>
</dbReference>
<organism evidence="12 13">
    <name type="scientific">Funneliformis geosporum</name>
    <dbReference type="NCBI Taxonomy" id="1117311"/>
    <lineage>
        <taxon>Eukaryota</taxon>
        <taxon>Fungi</taxon>
        <taxon>Fungi incertae sedis</taxon>
        <taxon>Mucoromycota</taxon>
        <taxon>Glomeromycotina</taxon>
        <taxon>Glomeromycetes</taxon>
        <taxon>Glomerales</taxon>
        <taxon>Glomeraceae</taxon>
        <taxon>Funneliformis</taxon>
    </lineage>
</organism>
<evidence type="ECO:0000313" key="13">
    <source>
        <dbReference type="Proteomes" id="UP001153678"/>
    </source>
</evidence>
<keyword evidence="5 9" id="KW-1000">Mitochondrion outer membrane</keyword>
<comment type="subcellular location">
    <subcellularLocation>
        <location evidence="1">Mitochondrion outer membrane</location>
        <topology evidence="1">Single-pass membrane protein</topology>
    </subcellularLocation>
</comment>
<accession>A0A9W4SZT7</accession>
<dbReference type="SUPFAM" id="SSF48452">
    <property type="entry name" value="TPR-like"/>
    <property type="match status" value="1"/>
</dbReference>
<keyword evidence="8 9" id="KW-0472">Membrane</keyword>
<keyword evidence="7 9" id="KW-0496">Mitochondrion</keyword>
<comment type="similarity">
    <text evidence="2 9">Belongs to the FIS1 family.</text>
</comment>
<keyword evidence="4 11" id="KW-0812">Transmembrane</keyword>
<dbReference type="EMBL" id="CAMKVN010003600">
    <property type="protein sequence ID" value="CAI2185160.1"/>
    <property type="molecule type" value="Genomic_DNA"/>
</dbReference>
<evidence type="ECO:0000256" key="3">
    <source>
        <dbReference type="ARBA" id="ARBA00014314"/>
    </source>
</evidence>
<keyword evidence="13" id="KW-1185">Reference proteome</keyword>
<dbReference type="Gene3D" id="1.25.40.10">
    <property type="entry name" value="Tetratricopeptide repeat domain"/>
    <property type="match status" value="1"/>
</dbReference>
<dbReference type="GO" id="GO:0005741">
    <property type="term" value="C:mitochondrial outer membrane"/>
    <property type="evidence" value="ECO:0007669"/>
    <property type="project" value="UniProtKB-SubCell"/>
</dbReference>
<comment type="domain">
    <text evidence="9">The C-terminus is required for mitochondrial localization, while the N-terminus is necessary for mitochondrial fission.</text>
</comment>
<protein>
    <recommendedName>
        <fullName evidence="3 9">Mitochondrial fission 1 protein</fullName>
    </recommendedName>
</protein>
<feature type="transmembrane region" description="Helical" evidence="11">
    <location>
        <begin position="127"/>
        <end position="148"/>
    </location>
</feature>
<dbReference type="InterPro" id="IPR016543">
    <property type="entry name" value="Fis1"/>
</dbReference>
<dbReference type="InterPro" id="IPR011990">
    <property type="entry name" value="TPR-like_helical_dom_sf"/>
</dbReference>
<dbReference type="InterPro" id="IPR019734">
    <property type="entry name" value="TPR_rpt"/>
</dbReference>
<evidence type="ECO:0000256" key="8">
    <source>
        <dbReference type="ARBA" id="ARBA00023136"/>
    </source>
</evidence>
<dbReference type="PANTHER" id="PTHR13247">
    <property type="entry name" value="TETRATRICOPEPTIDE REPEAT PROTEIN 11 TPR REPEAT PROTEIN 11"/>
    <property type="match status" value="1"/>
</dbReference>
<dbReference type="GO" id="GO:0000422">
    <property type="term" value="P:autophagy of mitochondrion"/>
    <property type="evidence" value="ECO:0007669"/>
    <property type="project" value="TreeGrafter"/>
</dbReference>
<evidence type="ECO:0000256" key="2">
    <source>
        <dbReference type="ARBA" id="ARBA00008937"/>
    </source>
</evidence>
<gene>
    <name evidence="12" type="ORF">FWILDA_LOCUS11938</name>
</gene>
<dbReference type="Proteomes" id="UP001153678">
    <property type="component" value="Unassembled WGS sequence"/>
</dbReference>